<evidence type="ECO:0000313" key="2">
    <source>
        <dbReference type="Proteomes" id="UP000216311"/>
    </source>
</evidence>
<evidence type="ECO:0008006" key="3">
    <source>
        <dbReference type="Google" id="ProtNLM"/>
    </source>
</evidence>
<evidence type="ECO:0000313" key="1">
    <source>
        <dbReference type="EMBL" id="OYO23909.1"/>
    </source>
</evidence>
<organism evidence="1 2">
    <name type="scientific">Enemella dayhoffiae</name>
    <dbReference type="NCBI Taxonomy" id="2016507"/>
    <lineage>
        <taxon>Bacteria</taxon>
        <taxon>Bacillati</taxon>
        <taxon>Actinomycetota</taxon>
        <taxon>Actinomycetes</taxon>
        <taxon>Propionibacteriales</taxon>
        <taxon>Propionibacteriaceae</taxon>
        <taxon>Enemella</taxon>
    </lineage>
</organism>
<dbReference type="InterPro" id="IPR011990">
    <property type="entry name" value="TPR-like_helical_dom_sf"/>
</dbReference>
<accession>A0A255H8L0</accession>
<comment type="caution">
    <text evidence="1">The sequence shown here is derived from an EMBL/GenBank/DDBJ whole genome shotgun (WGS) entry which is preliminary data.</text>
</comment>
<keyword evidence="2" id="KW-1185">Reference proteome</keyword>
<proteinExistence type="predicted"/>
<protein>
    <recommendedName>
        <fullName evidence="3">Tetratricopeptide repeat protein</fullName>
    </recommendedName>
</protein>
<name>A0A255H8L0_9ACTN</name>
<dbReference type="Gene3D" id="1.25.40.10">
    <property type="entry name" value="Tetratricopeptide repeat domain"/>
    <property type="match status" value="1"/>
</dbReference>
<gene>
    <name evidence="1" type="ORF">CGZ93_05165</name>
</gene>
<sequence length="156" mass="17726">MLRRYRSLRERPQVRLPNPNATSGRRPPEQLDDGVLAQLQTVFDEAAALDDREDHLGALRVWERVWDLLPEPTREWAWSATIYGGIGESLSWLGDHAMAELAFRFALRCPGGEQPVTLARIAQCVERRGDDETAARFWERAEAAQSGITELARQED</sequence>
<reference evidence="1 2" key="1">
    <citation type="submission" date="2017-07" db="EMBL/GenBank/DDBJ databases">
        <title>Draft whole genome sequences of clinical Proprionibacteriaceae strains.</title>
        <authorList>
            <person name="Bernier A.-M."/>
            <person name="Bernard K."/>
            <person name="Domingo M.-C."/>
        </authorList>
    </citation>
    <scope>NUCLEOTIDE SEQUENCE [LARGE SCALE GENOMIC DNA]</scope>
    <source>
        <strain evidence="1 2">NML 130396</strain>
    </source>
</reference>
<dbReference type="Proteomes" id="UP000216311">
    <property type="component" value="Unassembled WGS sequence"/>
</dbReference>
<dbReference type="SUPFAM" id="SSF48452">
    <property type="entry name" value="TPR-like"/>
    <property type="match status" value="1"/>
</dbReference>
<dbReference type="EMBL" id="NMVQ01000006">
    <property type="protein sequence ID" value="OYO23909.1"/>
    <property type="molecule type" value="Genomic_DNA"/>
</dbReference>
<dbReference type="AlphaFoldDB" id="A0A255H8L0"/>